<name>W0UZ05_9BURK</name>
<dbReference type="KEGG" id="jag:GJA_1140"/>
<organism evidence="1 2">
    <name type="scientific">Janthinobacterium agaricidamnosum NBRC 102515 = DSM 9628</name>
    <dbReference type="NCBI Taxonomy" id="1349767"/>
    <lineage>
        <taxon>Bacteria</taxon>
        <taxon>Pseudomonadati</taxon>
        <taxon>Pseudomonadota</taxon>
        <taxon>Betaproteobacteria</taxon>
        <taxon>Burkholderiales</taxon>
        <taxon>Oxalobacteraceae</taxon>
        <taxon>Janthinobacterium</taxon>
    </lineage>
</organism>
<reference evidence="1 2" key="1">
    <citation type="journal article" date="2015" name="Genome Announc.">
        <title>Genome Sequence of Mushroom Soft-Rot Pathogen Janthinobacterium agaricidamnosum.</title>
        <authorList>
            <person name="Graupner K."/>
            <person name="Lackner G."/>
            <person name="Hertweck C."/>
        </authorList>
    </citation>
    <scope>NUCLEOTIDE SEQUENCE [LARGE SCALE GENOMIC DNA]</scope>
    <source>
        <strain evidence="2">NBRC 102515 / DSM 9628</strain>
    </source>
</reference>
<proteinExistence type="predicted"/>
<dbReference type="EMBL" id="HG322949">
    <property type="protein sequence ID" value="CDG81794.1"/>
    <property type="molecule type" value="Genomic_DNA"/>
</dbReference>
<dbReference type="Proteomes" id="UP000027604">
    <property type="component" value="Chromosome I"/>
</dbReference>
<dbReference type="HOGENOM" id="CLU_3328819_0_0_4"/>
<evidence type="ECO:0000313" key="2">
    <source>
        <dbReference type="Proteomes" id="UP000027604"/>
    </source>
</evidence>
<evidence type="ECO:0000313" key="1">
    <source>
        <dbReference type="EMBL" id="CDG81794.1"/>
    </source>
</evidence>
<accession>W0UZ05</accession>
<sequence length="38" mass="4535">MAHSLKTFHNWKNESISKKIRIINDLRKTIVSRITELI</sequence>
<dbReference type="AlphaFoldDB" id="W0UZ05"/>
<protein>
    <submittedName>
        <fullName evidence="1">Uncharacterized protein</fullName>
    </submittedName>
</protein>
<dbReference type="STRING" id="1349767.GJA_1140"/>
<keyword evidence="2" id="KW-1185">Reference proteome</keyword>
<gene>
    <name evidence="1" type="ORF">GJA_1140</name>
</gene>